<evidence type="ECO:0000313" key="1">
    <source>
        <dbReference type="EMBL" id="GAJ01552.1"/>
    </source>
</evidence>
<reference evidence="1" key="1">
    <citation type="journal article" date="2014" name="Front. Microbiol.">
        <title>High frequency of phylogenetically diverse reductive dehalogenase-homologous genes in deep subseafloor sedimentary metagenomes.</title>
        <authorList>
            <person name="Kawai M."/>
            <person name="Futagami T."/>
            <person name="Toyoda A."/>
            <person name="Takaki Y."/>
            <person name="Nishi S."/>
            <person name="Hori S."/>
            <person name="Arai W."/>
            <person name="Tsubouchi T."/>
            <person name="Morono Y."/>
            <person name="Uchiyama I."/>
            <person name="Ito T."/>
            <person name="Fujiyama A."/>
            <person name="Inagaki F."/>
            <person name="Takami H."/>
        </authorList>
    </citation>
    <scope>NUCLEOTIDE SEQUENCE</scope>
    <source>
        <strain evidence="1">Expedition CK06-06</strain>
    </source>
</reference>
<accession>X1UDB0</accession>
<proteinExistence type="predicted"/>
<comment type="caution">
    <text evidence="1">The sequence shown here is derived from an EMBL/GenBank/DDBJ whole genome shotgun (WGS) entry which is preliminary data.</text>
</comment>
<name>X1UDB0_9ZZZZ</name>
<organism evidence="1">
    <name type="scientific">marine sediment metagenome</name>
    <dbReference type="NCBI Taxonomy" id="412755"/>
    <lineage>
        <taxon>unclassified sequences</taxon>
        <taxon>metagenomes</taxon>
        <taxon>ecological metagenomes</taxon>
    </lineage>
</organism>
<feature type="non-terminal residue" evidence="1">
    <location>
        <position position="280"/>
    </location>
</feature>
<sequence length="280" mass="31971">MSSISKKFEVRCPRCGVVKEISVPESLFLDKKFGTIKIKVPQGAVCKEHNFIVFISTKGNIIGYDVIDASVSLDQKEELPIDLISLTLDELINMFGFNCVAGFIHAKLFGYSSRIVRNGESNLDIEQINGLFDGLIPVRYRNSNAIIDEKYSSHVFPNPNYYYTMIKRKHAKAFIITNREVVIQVPWHAQIDFEKSILSNALGKTDENEQLKYLALYINQFISDVEFTKSLLENAEAISEKDLIKKLKEKLIVSTINRNRVVLIKQFISRRISTDLSKKI</sequence>
<gene>
    <name evidence="1" type="ORF">S12H4_28054</name>
</gene>
<dbReference type="AlphaFoldDB" id="X1UDB0"/>
<protein>
    <submittedName>
        <fullName evidence="1">Uncharacterized protein</fullName>
    </submittedName>
</protein>
<dbReference type="EMBL" id="BARW01016062">
    <property type="protein sequence ID" value="GAJ01552.1"/>
    <property type="molecule type" value="Genomic_DNA"/>
</dbReference>